<sequence>MIKTIMIGSTVSVQGIFVKLLPNKLMQVRVGSRIFTGRPVGAG</sequence>
<organism evidence="1 2">
    <name type="scientific">Thalassobacter stenotrophicus</name>
    <dbReference type="NCBI Taxonomy" id="266809"/>
    <lineage>
        <taxon>Bacteria</taxon>
        <taxon>Pseudomonadati</taxon>
        <taxon>Pseudomonadota</taxon>
        <taxon>Alphaproteobacteria</taxon>
        <taxon>Rhodobacterales</taxon>
        <taxon>Roseobacteraceae</taxon>
        <taxon>Thalassobacter</taxon>
    </lineage>
</organism>
<gene>
    <name evidence="1" type="ORF">THS5294_01445</name>
</gene>
<protein>
    <submittedName>
        <fullName evidence="1">Uncharacterized protein</fullName>
    </submittedName>
</protein>
<dbReference type="Proteomes" id="UP000051298">
    <property type="component" value="Unassembled WGS sequence"/>
</dbReference>
<reference evidence="1 2" key="1">
    <citation type="submission" date="2015-09" db="EMBL/GenBank/DDBJ databases">
        <authorList>
            <consortium name="Swine Surveillance"/>
        </authorList>
    </citation>
    <scope>NUCLEOTIDE SEQUENCE [LARGE SCALE GENOMIC DNA]</scope>
    <source>
        <strain evidence="1 2">CECT 5294</strain>
    </source>
</reference>
<proteinExistence type="predicted"/>
<dbReference type="EMBL" id="CYRX01000025">
    <property type="protein sequence ID" value="CUH60156.1"/>
    <property type="molecule type" value="Genomic_DNA"/>
</dbReference>
<evidence type="ECO:0000313" key="1">
    <source>
        <dbReference type="EMBL" id="CUH60156.1"/>
    </source>
</evidence>
<dbReference type="RefSeq" id="WP_255347910.1">
    <property type="nucleotide sequence ID" value="NZ_CYRX01000025.1"/>
</dbReference>
<name>A0A0P1EYI0_9RHOB</name>
<dbReference type="AlphaFoldDB" id="A0A0P1EYI0"/>
<evidence type="ECO:0000313" key="2">
    <source>
        <dbReference type="Proteomes" id="UP000051298"/>
    </source>
</evidence>
<accession>A0A0P1EYI0</accession>